<dbReference type="Proteomes" id="UP001597548">
    <property type="component" value="Unassembled WGS sequence"/>
</dbReference>
<reference evidence="5" key="1">
    <citation type="journal article" date="2019" name="Int. J. Syst. Evol. Microbiol.">
        <title>The Global Catalogue of Microorganisms (GCM) 10K type strain sequencing project: providing services to taxonomists for standard genome sequencing and annotation.</title>
        <authorList>
            <consortium name="The Broad Institute Genomics Platform"/>
            <consortium name="The Broad Institute Genome Sequencing Center for Infectious Disease"/>
            <person name="Wu L."/>
            <person name="Ma J."/>
        </authorList>
    </citation>
    <scope>NUCLEOTIDE SEQUENCE [LARGE SCALE GENOMIC DNA]</scope>
    <source>
        <strain evidence="5">KCTC 32514</strain>
    </source>
</reference>
<name>A0ABW5ZR93_9FLAO</name>
<dbReference type="NCBIfam" id="TIGR04183">
    <property type="entry name" value="Por_Secre_tail"/>
    <property type="match status" value="1"/>
</dbReference>
<dbReference type="EMBL" id="JBHUOS010000002">
    <property type="protein sequence ID" value="MFD2915102.1"/>
    <property type="molecule type" value="Genomic_DNA"/>
</dbReference>
<evidence type="ECO:0000313" key="5">
    <source>
        <dbReference type="Proteomes" id="UP001597548"/>
    </source>
</evidence>
<sequence>MKHLIIIIVCMCFSFSGFGQITDAEYFFDTDPGVENAMPLAVTTGNTIDENFNSIPTTGLTEGLHTLHIRVKGTSNVWSLYKRAYFYIQTPTTSGTPQNIVAAEYFIDADPGVGNGTPDVVTQGMTISETFTIATTSLNDGLHVLHIRVKDADDKWSLYKRAYFYTLSPNSNATATPIIAAEYFFDTDPGVGSATSIGITQGLTIEDDLVIQVPAEMATGDHYLHLRVQDQDGTWSLYKRALINVEPLSVGEFTSESFDIFPNPIKDNIHINFKQFGDYSFSFYDVSGKEIFQQKKLEINNTFDLSKYASGVYILKIKDNENSSFQNIKIVKQ</sequence>
<feature type="signal peptide" evidence="2">
    <location>
        <begin position="1"/>
        <end position="19"/>
    </location>
</feature>
<protein>
    <submittedName>
        <fullName evidence="4">T9SS type A sorting domain-containing protein</fullName>
    </submittedName>
</protein>
<dbReference type="RefSeq" id="WP_194508590.1">
    <property type="nucleotide sequence ID" value="NZ_JADILU010000005.1"/>
</dbReference>
<keyword evidence="5" id="KW-1185">Reference proteome</keyword>
<accession>A0ABW5ZR93</accession>
<feature type="domain" description="Secretion system C-terminal sorting" evidence="3">
    <location>
        <begin position="260"/>
        <end position="329"/>
    </location>
</feature>
<dbReference type="Pfam" id="PF18962">
    <property type="entry name" value="Por_Secre_tail"/>
    <property type="match status" value="1"/>
</dbReference>
<evidence type="ECO:0000256" key="2">
    <source>
        <dbReference type="SAM" id="SignalP"/>
    </source>
</evidence>
<gene>
    <name evidence="4" type="ORF">ACFS29_05595</name>
</gene>
<comment type="caution">
    <text evidence="4">The sequence shown here is derived from an EMBL/GenBank/DDBJ whole genome shotgun (WGS) entry which is preliminary data.</text>
</comment>
<organism evidence="4 5">
    <name type="scientific">Psychroserpens luteus</name>
    <dbReference type="NCBI Taxonomy" id="1434066"/>
    <lineage>
        <taxon>Bacteria</taxon>
        <taxon>Pseudomonadati</taxon>
        <taxon>Bacteroidota</taxon>
        <taxon>Flavobacteriia</taxon>
        <taxon>Flavobacteriales</taxon>
        <taxon>Flavobacteriaceae</taxon>
        <taxon>Psychroserpens</taxon>
    </lineage>
</organism>
<dbReference type="InterPro" id="IPR026444">
    <property type="entry name" value="Secre_tail"/>
</dbReference>
<evidence type="ECO:0000313" key="4">
    <source>
        <dbReference type="EMBL" id="MFD2915102.1"/>
    </source>
</evidence>
<feature type="chain" id="PRO_5046244480" evidence="2">
    <location>
        <begin position="20"/>
        <end position="333"/>
    </location>
</feature>
<evidence type="ECO:0000259" key="3">
    <source>
        <dbReference type="Pfam" id="PF18962"/>
    </source>
</evidence>
<keyword evidence="1 2" id="KW-0732">Signal</keyword>
<proteinExistence type="predicted"/>
<evidence type="ECO:0000256" key="1">
    <source>
        <dbReference type="ARBA" id="ARBA00022729"/>
    </source>
</evidence>